<feature type="transmembrane region" description="Helical" evidence="2">
    <location>
        <begin position="167"/>
        <end position="183"/>
    </location>
</feature>
<name>A0A7R8YUY8_HERIL</name>
<feature type="region of interest" description="Disordered" evidence="1">
    <location>
        <begin position="42"/>
        <end position="63"/>
    </location>
</feature>
<evidence type="ECO:0000313" key="5">
    <source>
        <dbReference type="Proteomes" id="UP000594454"/>
    </source>
</evidence>
<evidence type="ECO:0000256" key="2">
    <source>
        <dbReference type="SAM" id="Phobius"/>
    </source>
</evidence>
<feature type="compositionally biased region" description="Polar residues" evidence="1">
    <location>
        <begin position="405"/>
        <end position="426"/>
    </location>
</feature>
<dbReference type="OMA" id="KMLLNVM"/>
<keyword evidence="2" id="KW-0472">Membrane</keyword>
<keyword evidence="2" id="KW-1133">Transmembrane helix</keyword>
<reference evidence="4 5" key="1">
    <citation type="submission" date="2020-11" db="EMBL/GenBank/DDBJ databases">
        <authorList>
            <person name="Wallbank WR R."/>
            <person name="Pardo Diaz C."/>
            <person name="Kozak K."/>
            <person name="Martin S."/>
            <person name="Jiggins C."/>
            <person name="Moest M."/>
            <person name="Warren A I."/>
            <person name="Generalovic N T."/>
            <person name="Byers J.R.P. K."/>
            <person name="Montejo-Kovacevich G."/>
            <person name="Yen C E."/>
        </authorList>
    </citation>
    <scope>NUCLEOTIDE SEQUENCE [LARGE SCALE GENOMIC DNA]</scope>
</reference>
<organism evidence="4 5">
    <name type="scientific">Hermetia illucens</name>
    <name type="common">Black soldier fly</name>
    <dbReference type="NCBI Taxonomy" id="343691"/>
    <lineage>
        <taxon>Eukaryota</taxon>
        <taxon>Metazoa</taxon>
        <taxon>Ecdysozoa</taxon>
        <taxon>Arthropoda</taxon>
        <taxon>Hexapoda</taxon>
        <taxon>Insecta</taxon>
        <taxon>Pterygota</taxon>
        <taxon>Neoptera</taxon>
        <taxon>Endopterygota</taxon>
        <taxon>Diptera</taxon>
        <taxon>Brachycera</taxon>
        <taxon>Stratiomyomorpha</taxon>
        <taxon>Stratiomyidae</taxon>
        <taxon>Hermetiinae</taxon>
        <taxon>Hermetia</taxon>
    </lineage>
</organism>
<dbReference type="OrthoDB" id="8061645at2759"/>
<accession>A0A7R8YUY8</accession>
<keyword evidence="5" id="KW-1185">Reference proteome</keyword>
<dbReference type="AlphaFoldDB" id="A0A7R8YUY8"/>
<feature type="compositionally biased region" description="Polar residues" evidence="1">
    <location>
        <begin position="52"/>
        <end position="61"/>
    </location>
</feature>
<evidence type="ECO:0000256" key="1">
    <source>
        <dbReference type="SAM" id="MobiDB-lite"/>
    </source>
</evidence>
<evidence type="ECO:0000256" key="3">
    <source>
        <dbReference type="SAM" id="SignalP"/>
    </source>
</evidence>
<evidence type="ECO:0000313" key="4">
    <source>
        <dbReference type="EMBL" id="CAD7085246.1"/>
    </source>
</evidence>
<feature type="chain" id="PRO_5031202107" description="Chloride channel CLIC-like protein 1" evidence="3">
    <location>
        <begin position="25"/>
        <end position="426"/>
    </location>
</feature>
<dbReference type="Proteomes" id="UP000594454">
    <property type="component" value="Chromosome 3"/>
</dbReference>
<protein>
    <recommendedName>
        <fullName evidence="6">Chloride channel CLIC-like protein 1</fullName>
    </recommendedName>
</protein>
<evidence type="ECO:0008006" key="6">
    <source>
        <dbReference type="Google" id="ProtNLM"/>
    </source>
</evidence>
<sequence length="426" mass="48423">MAGTIGAVTLMCLTQFLLIACAGGQDDGSAWVAPDAWSRATKDNPPAVVKTPSPSKSTSHGQAGKAEKDFELAKLYYAKLLRFIFLRKRMRHDPFTDSYSRPIIFRVSAKQLEVLENSNDPRDWDNILSEILPNSELPEQTFKNEIIKDIVTLLRGLLMDAFVSTEIRFALLFLLFLLAIIYLKNRYKYGVIAIILVGAFSLGLINAYYECNKELEISRFVEGLSQEEDPCANIEQSSFSWFIFRQTNTKAQCVEYLKKKHTFQLPYCRPDVVILQYFNGIFFDQMFVFAEKSSDIFRLCFDKLSFPYNYIAILVFGFSLPQFVKLIFKYIVAPLIWAQWNHPKSSGKQTTTGDQLSGENLKLFLEGMKHKEQTQSDLSKITHVLIKKAAEDTGQDLPKIEAPQETKNQTSTAVENLPSTVEEVSS</sequence>
<keyword evidence="2" id="KW-0812">Transmembrane</keyword>
<feature type="transmembrane region" description="Helical" evidence="2">
    <location>
        <begin position="190"/>
        <end position="209"/>
    </location>
</feature>
<keyword evidence="3" id="KW-0732">Signal</keyword>
<dbReference type="EMBL" id="LR899011">
    <property type="protein sequence ID" value="CAD7085246.1"/>
    <property type="molecule type" value="Genomic_DNA"/>
</dbReference>
<dbReference type="FunCoup" id="A0A7R8YUY8">
    <property type="interactions" value="28"/>
</dbReference>
<proteinExistence type="predicted"/>
<feature type="signal peptide" evidence="3">
    <location>
        <begin position="1"/>
        <end position="24"/>
    </location>
</feature>
<gene>
    <name evidence="4" type="ORF">HERILL_LOCUS8097</name>
</gene>
<feature type="region of interest" description="Disordered" evidence="1">
    <location>
        <begin position="395"/>
        <end position="426"/>
    </location>
</feature>
<dbReference type="InParanoid" id="A0A7R8YUY8"/>